<evidence type="ECO:0000313" key="1">
    <source>
        <dbReference type="EMBL" id="KAJ8927594.1"/>
    </source>
</evidence>
<evidence type="ECO:0008006" key="3">
    <source>
        <dbReference type="Google" id="ProtNLM"/>
    </source>
</evidence>
<evidence type="ECO:0000313" key="2">
    <source>
        <dbReference type="Proteomes" id="UP001162156"/>
    </source>
</evidence>
<dbReference type="PANTHER" id="PTHR12517:SF0">
    <property type="entry name" value="INTERMEMBRANE LIPID TRANSFER PROTEIN VPS13B"/>
    <property type="match status" value="1"/>
</dbReference>
<protein>
    <recommendedName>
        <fullName evidence="3">Secreted protein</fullName>
    </recommendedName>
</protein>
<gene>
    <name evidence="1" type="ORF">NQ314_019921</name>
</gene>
<dbReference type="AlphaFoldDB" id="A0AAV8WLI0"/>
<reference evidence="1" key="1">
    <citation type="journal article" date="2023" name="Insect Mol. Biol.">
        <title>Genome sequencing provides insights into the evolution of gene families encoding plant cell wall-degrading enzymes in longhorned beetles.</title>
        <authorList>
            <person name="Shin N.R."/>
            <person name="Okamura Y."/>
            <person name="Kirsch R."/>
            <person name="Pauchet Y."/>
        </authorList>
    </citation>
    <scope>NUCLEOTIDE SEQUENCE</scope>
    <source>
        <strain evidence="1">RBIC_L_NR</strain>
    </source>
</reference>
<proteinExistence type="predicted"/>
<keyword evidence="2" id="KW-1185">Reference proteome</keyword>
<dbReference type="InterPro" id="IPR039782">
    <property type="entry name" value="VPS13B"/>
</dbReference>
<comment type="caution">
    <text evidence="1">The sequence shown here is derived from an EMBL/GenBank/DDBJ whole genome shotgun (WGS) entry which is preliminary data.</text>
</comment>
<organism evidence="1 2">
    <name type="scientific">Rhamnusium bicolor</name>
    <dbReference type="NCBI Taxonomy" id="1586634"/>
    <lineage>
        <taxon>Eukaryota</taxon>
        <taxon>Metazoa</taxon>
        <taxon>Ecdysozoa</taxon>
        <taxon>Arthropoda</taxon>
        <taxon>Hexapoda</taxon>
        <taxon>Insecta</taxon>
        <taxon>Pterygota</taxon>
        <taxon>Neoptera</taxon>
        <taxon>Endopterygota</taxon>
        <taxon>Coleoptera</taxon>
        <taxon>Polyphaga</taxon>
        <taxon>Cucujiformia</taxon>
        <taxon>Chrysomeloidea</taxon>
        <taxon>Cerambycidae</taxon>
        <taxon>Lepturinae</taxon>
        <taxon>Rhagiini</taxon>
        <taxon>Rhamnusium</taxon>
    </lineage>
</organism>
<dbReference type="EMBL" id="JANEYF010005590">
    <property type="protein sequence ID" value="KAJ8927594.1"/>
    <property type="molecule type" value="Genomic_DNA"/>
</dbReference>
<name>A0AAV8WLI0_9CUCU</name>
<sequence length="73" mass="8699">MRWICVPEVLSWQCAILARPLTIRNITVAPVSLLLSVHSSIKLYIALDQSPLQFNRFERRRLFTTPYRYIFFE</sequence>
<dbReference type="Proteomes" id="UP001162156">
    <property type="component" value="Unassembled WGS sequence"/>
</dbReference>
<dbReference type="PANTHER" id="PTHR12517">
    <property type="entry name" value="VACUOLAR PROTEIN SORTING-ASSOCIATED PROTEIN 13B"/>
    <property type="match status" value="1"/>
</dbReference>
<accession>A0AAV8WLI0</accession>